<sequence length="69" mass="7989">MNYSIKPTGLKYTITIISASELQKNRIEKLVKLLKQCENINENIENLMSDKKEFESRNGILTERTRDGS</sequence>
<keyword evidence="1" id="KW-0175">Coiled coil</keyword>
<dbReference type="EMBL" id="LAZR01011652">
    <property type="protein sequence ID" value="KKM60587.1"/>
    <property type="molecule type" value="Genomic_DNA"/>
</dbReference>
<comment type="caution">
    <text evidence="2">The sequence shown here is derived from an EMBL/GenBank/DDBJ whole genome shotgun (WGS) entry which is preliminary data.</text>
</comment>
<proteinExistence type="predicted"/>
<protein>
    <submittedName>
        <fullName evidence="2">Uncharacterized protein</fullName>
    </submittedName>
</protein>
<dbReference type="AlphaFoldDB" id="A0A0F9LU12"/>
<evidence type="ECO:0000313" key="2">
    <source>
        <dbReference type="EMBL" id="KKM60587.1"/>
    </source>
</evidence>
<feature type="coiled-coil region" evidence="1">
    <location>
        <begin position="27"/>
        <end position="57"/>
    </location>
</feature>
<name>A0A0F9LU12_9ZZZZ</name>
<reference evidence="2" key="1">
    <citation type="journal article" date="2015" name="Nature">
        <title>Complex archaea that bridge the gap between prokaryotes and eukaryotes.</title>
        <authorList>
            <person name="Spang A."/>
            <person name="Saw J.H."/>
            <person name="Jorgensen S.L."/>
            <person name="Zaremba-Niedzwiedzka K."/>
            <person name="Martijn J."/>
            <person name="Lind A.E."/>
            <person name="van Eijk R."/>
            <person name="Schleper C."/>
            <person name="Guy L."/>
            <person name="Ettema T.J."/>
        </authorList>
    </citation>
    <scope>NUCLEOTIDE SEQUENCE</scope>
</reference>
<gene>
    <name evidence="2" type="ORF">LCGC14_1540410</name>
</gene>
<accession>A0A0F9LU12</accession>
<organism evidence="2">
    <name type="scientific">marine sediment metagenome</name>
    <dbReference type="NCBI Taxonomy" id="412755"/>
    <lineage>
        <taxon>unclassified sequences</taxon>
        <taxon>metagenomes</taxon>
        <taxon>ecological metagenomes</taxon>
    </lineage>
</organism>
<evidence type="ECO:0000256" key="1">
    <source>
        <dbReference type="SAM" id="Coils"/>
    </source>
</evidence>